<evidence type="ECO:0000256" key="4">
    <source>
        <dbReference type="ARBA" id="ARBA00022692"/>
    </source>
</evidence>
<evidence type="ECO:0000256" key="1">
    <source>
        <dbReference type="ARBA" id="ARBA00004141"/>
    </source>
</evidence>
<keyword evidence="3 8" id="KW-0813">Transport</keyword>
<feature type="region of interest" description="Disordered" evidence="9">
    <location>
        <begin position="157"/>
        <end position="190"/>
    </location>
</feature>
<comment type="subcellular location">
    <subcellularLocation>
        <location evidence="1">Membrane</location>
        <topology evidence="1">Multi-pass membrane protein</topology>
    </subcellularLocation>
</comment>
<evidence type="ECO:0000256" key="10">
    <source>
        <dbReference type="SAM" id="Phobius"/>
    </source>
</evidence>
<keyword evidence="11" id="KW-1185">Reference proteome</keyword>
<feature type="transmembrane region" description="Helical" evidence="10">
    <location>
        <begin position="127"/>
        <end position="146"/>
    </location>
</feature>
<comment type="similarity">
    <text evidence="2 8">Belongs to the MIP/aquaporin (TC 1.A.8) family.</text>
</comment>
<evidence type="ECO:0000256" key="2">
    <source>
        <dbReference type="ARBA" id="ARBA00006175"/>
    </source>
</evidence>
<protein>
    <submittedName>
        <fullName evidence="12">Uncharacterized protein</fullName>
    </submittedName>
</protein>
<dbReference type="Gene3D" id="1.20.1080.10">
    <property type="entry name" value="Glycerol uptake facilitator protein"/>
    <property type="match status" value="1"/>
</dbReference>
<dbReference type="InterPro" id="IPR050363">
    <property type="entry name" value="MIP/Aquaporin"/>
</dbReference>
<dbReference type="GO" id="GO:0016323">
    <property type="term" value="C:basolateral plasma membrane"/>
    <property type="evidence" value="ECO:0007669"/>
    <property type="project" value="TreeGrafter"/>
</dbReference>
<dbReference type="AlphaFoldDB" id="A0A914Q391"/>
<dbReference type="PANTHER" id="PTHR43829:SF9">
    <property type="entry name" value="AQUAPORIN-9"/>
    <property type="match status" value="1"/>
</dbReference>
<dbReference type="SUPFAM" id="SSF81338">
    <property type="entry name" value="Aquaporin-like"/>
    <property type="match status" value="1"/>
</dbReference>
<dbReference type="GO" id="GO:0015250">
    <property type="term" value="F:water channel activity"/>
    <property type="evidence" value="ECO:0007669"/>
    <property type="project" value="TreeGrafter"/>
</dbReference>
<dbReference type="PRINTS" id="PR00783">
    <property type="entry name" value="MINTRINSICP"/>
</dbReference>
<name>A0A914Q391_9BILA</name>
<evidence type="ECO:0000256" key="3">
    <source>
        <dbReference type="ARBA" id="ARBA00022448"/>
    </source>
</evidence>
<feature type="transmembrane region" description="Helical" evidence="10">
    <location>
        <begin position="39"/>
        <end position="60"/>
    </location>
</feature>
<comment type="function">
    <text evidence="7">Aquaglyceroporin that may modulate the water content and osmolytes during anhydrobiosis.</text>
</comment>
<organism evidence="11 12">
    <name type="scientific">Panagrolaimus davidi</name>
    <dbReference type="NCBI Taxonomy" id="227884"/>
    <lineage>
        <taxon>Eukaryota</taxon>
        <taxon>Metazoa</taxon>
        <taxon>Ecdysozoa</taxon>
        <taxon>Nematoda</taxon>
        <taxon>Chromadorea</taxon>
        <taxon>Rhabditida</taxon>
        <taxon>Tylenchina</taxon>
        <taxon>Panagrolaimomorpha</taxon>
        <taxon>Panagrolaimoidea</taxon>
        <taxon>Panagrolaimidae</taxon>
        <taxon>Panagrolaimus</taxon>
    </lineage>
</organism>
<keyword evidence="6 10" id="KW-0472">Membrane</keyword>
<evidence type="ECO:0000313" key="12">
    <source>
        <dbReference type="WBParaSite" id="PDA_v2.g25688.t1"/>
    </source>
</evidence>
<dbReference type="GO" id="GO:0015254">
    <property type="term" value="F:glycerol channel activity"/>
    <property type="evidence" value="ECO:0007669"/>
    <property type="project" value="TreeGrafter"/>
</dbReference>
<keyword evidence="4 8" id="KW-0812">Transmembrane</keyword>
<dbReference type="Pfam" id="PF00230">
    <property type="entry name" value="MIP"/>
    <property type="match status" value="1"/>
</dbReference>
<evidence type="ECO:0000256" key="7">
    <source>
        <dbReference type="ARBA" id="ARBA00045280"/>
    </source>
</evidence>
<evidence type="ECO:0000313" key="11">
    <source>
        <dbReference type="Proteomes" id="UP000887578"/>
    </source>
</evidence>
<evidence type="ECO:0000256" key="5">
    <source>
        <dbReference type="ARBA" id="ARBA00022989"/>
    </source>
</evidence>
<dbReference type="Proteomes" id="UP000887578">
    <property type="component" value="Unplaced"/>
</dbReference>
<evidence type="ECO:0000256" key="8">
    <source>
        <dbReference type="RuleBase" id="RU000477"/>
    </source>
</evidence>
<dbReference type="WBParaSite" id="PDA_v2.g25688.t1">
    <property type="protein sequence ID" value="PDA_v2.g25688.t1"/>
    <property type="gene ID" value="PDA_v2.g25688"/>
</dbReference>
<evidence type="ECO:0000256" key="9">
    <source>
        <dbReference type="SAM" id="MobiDB-lite"/>
    </source>
</evidence>
<dbReference type="PANTHER" id="PTHR43829">
    <property type="entry name" value="AQUAPORIN OR AQUAGLYCEROPORIN RELATED"/>
    <property type="match status" value="1"/>
</dbReference>
<reference evidence="12" key="1">
    <citation type="submission" date="2022-11" db="UniProtKB">
        <authorList>
            <consortium name="WormBaseParasite"/>
        </authorList>
    </citation>
    <scope>IDENTIFICATION</scope>
</reference>
<evidence type="ECO:0000256" key="6">
    <source>
        <dbReference type="ARBA" id="ARBA00023136"/>
    </source>
</evidence>
<keyword evidence="5 10" id="KW-1133">Transmembrane helix</keyword>
<dbReference type="InterPro" id="IPR023271">
    <property type="entry name" value="Aquaporin-like"/>
</dbReference>
<sequence length="190" mass="21160">MLFTLQQTKDAINNFDHGTRELFNITGTGIIFTSFPQGYLSITNGIFDQIAGTALLCLFVKAIIDKNTAIPYYLHPLLIGFAVFVIATGFSYNGMGSINPARDFGPRLFLWVAGYSWKAISFNDYKWFWIPIVGPLIGGIVGGYGYEIFIGRHQPEISPELDPNKGQRTVGPDSHEGKRKQSFFSSFGPY</sequence>
<feature type="transmembrane region" description="Helical" evidence="10">
    <location>
        <begin position="72"/>
        <end position="92"/>
    </location>
</feature>
<proteinExistence type="inferred from homology"/>
<accession>A0A914Q391</accession>
<dbReference type="InterPro" id="IPR000425">
    <property type="entry name" value="MIP"/>
</dbReference>